<reference evidence="1 2" key="1">
    <citation type="submission" date="2018-08" db="EMBL/GenBank/DDBJ databases">
        <title>A genome reference for cultivated species of the human gut microbiota.</title>
        <authorList>
            <person name="Zou Y."/>
            <person name="Xue W."/>
            <person name="Luo G."/>
        </authorList>
    </citation>
    <scope>NUCLEOTIDE SEQUENCE [LARGE SCALE GENOMIC DNA]</scope>
    <source>
        <strain evidence="1 2">AF14-49</strain>
    </source>
</reference>
<name>A0A412X347_9BACT</name>
<dbReference type="InterPro" id="IPR046233">
    <property type="entry name" value="DUF6266"/>
</dbReference>
<gene>
    <name evidence="1" type="ORF">DWW18_05510</name>
</gene>
<proteinExistence type="predicted"/>
<evidence type="ECO:0000313" key="2">
    <source>
        <dbReference type="Proteomes" id="UP000283589"/>
    </source>
</evidence>
<protein>
    <submittedName>
        <fullName evidence="1">Uncharacterized protein</fullName>
    </submittedName>
</protein>
<accession>A0A412X347</accession>
<dbReference type="RefSeq" id="WP_118259250.1">
    <property type="nucleotide sequence ID" value="NZ_CALBWO010000051.1"/>
</dbReference>
<dbReference type="Pfam" id="PF19781">
    <property type="entry name" value="DUF6266"/>
    <property type="match status" value="1"/>
</dbReference>
<comment type="caution">
    <text evidence="1">The sequence shown here is derived from an EMBL/GenBank/DDBJ whole genome shotgun (WGS) entry which is preliminary data.</text>
</comment>
<dbReference type="STRING" id="1121130.GCA_000519105_03526"/>
<dbReference type="EMBL" id="QRZA01000005">
    <property type="protein sequence ID" value="RGV35033.1"/>
    <property type="molecule type" value="Genomic_DNA"/>
</dbReference>
<dbReference type="Proteomes" id="UP000283589">
    <property type="component" value="Unassembled WGS sequence"/>
</dbReference>
<dbReference type="AlphaFoldDB" id="A0A412X347"/>
<organism evidence="1 2">
    <name type="scientific">Butyricimonas virosa</name>
    <dbReference type="NCBI Taxonomy" id="544645"/>
    <lineage>
        <taxon>Bacteria</taxon>
        <taxon>Pseudomonadati</taxon>
        <taxon>Bacteroidota</taxon>
        <taxon>Bacteroidia</taxon>
        <taxon>Bacteroidales</taxon>
        <taxon>Odoribacteraceae</taxon>
        <taxon>Butyricimonas</taxon>
    </lineage>
</organism>
<sequence>MAKTEQEIRGKVGNMVFYKVGNEIRVRSTANDFQDADSEGQHPGRSRLRVATLFYQRLTKTISRRIWKLAATGTSQNGFNLFMKKNMMVFTPCGNVGDFSRLCLTAGVLQQVNHLEVTADDAGRVTLTWDVGINSPSAGDEDRLRVIVLLSDRCFSPFVVEGVGARRKDGSMTFQLERAGGQIAHLYCFFSGEGGMIYSSSQYVRVGG</sequence>
<evidence type="ECO:0000313" key="1">
    <source>
        <dbReference type="EMBL" id="RGV35033.1"/>
    </source>
</evidence>